<keyword evidence="2" id="KW-1185">Reference proteome</keyword>
<name>A0ABP0M496_9DINO</name>
<protein>
    <submittedName>
        <fullName evidence="1">Uncharacterized protein</fullName>
    </submittedName>
</protein>
<reference evidence="1 2" key="1">
    <citation type="submission" date="2024-02" db="EMBL/GenBank/DDBJ databases">
        <authorList>
            <person name="Chen Y."/>
            <person name="Shah S."/>
            <person name="Dougan E. K."/>
            <person name="Thang M."/>
            <person name="Chan C."/>
        </authorList>
    </citation>
    <scope>NUCLEOTIDE SEQUENCE [LARGE SCALE GENOMIC DNA]</scope>
</reference>
<sequence length="215" mass="21483">MFPIGGPLPVLVGELTPEMQEKLRKIRFCVMGTFLAAIGRFCTGDIPVSELLCGIVGIFLLNEDPNVAPCYACLASSPLGQCSMGHGLSCCLTYSFLAAMNSIFLMLKLLTGGPFVLVSFCCQASGAFLAMKLNALVSREELLGAGPGGPGSFGLQGLQGLMPPGGGAPPGGPPGGPPPGSGPSPFGGGGGGGGASGAEMQPFQAFQGTGMRLGG</sequence>
<gene>
    <name evidence="1" type="ORF">SCF082_LOCUS25488</name>
</gene>
<dbReference type="Proteomes" id="UP001642464">
    <property type="component" value="Unassembled WGS sequence"/>
</dbReference>
<evidence type="ECO:0000313" key="2">
    <source>
        <dbReference type="Proteomes" id="UP001642464"/>
    </source>
</evidence>
<evidence type="ECO:0000313" key="1">
    <source>
        <dbReference type="EMBL" id="CAK9044994.1"/>
    </source>
</evidence>
<organism evidence="1 2">
    <name type="scientific">Durusdinium trenchii</name>
    <dbReference type="NCBI Taxonomy" id="1381693"/>
    <lineage>
        <taxon>Eukaryota</taxon>
        <taxon>Sar</taxon>
        <taxon>Alveolata</taxon>
        <taxon>Dinophyceae</taxon>
        <taxon>Suessiales</taxon>
        <taxon>Symbiodiniaceae</taxon>
        <taxon>Durusdinium</taxon>
    </lineage>
</organism>
<proteinExistence type="predicted"/>
<accession>A0ABP0M496</accession>
<comment type="caution">
    <text evidence="1">The sequence shown here is derived from an EMBL/GenBank/DDBJ whole genome shotgun (WGS) entry which is preliminary data.</text>
</comment>
<dbReference type="EMBL" id="CAXAMM010019114">
    <property type="protein sequence ID" value="CAK9044994.1"/>
    <property type="molecule type" value="Genomic_DNA"/>
</dbReference>